<name>A0ABQ5FFZ6_9ASTR</name>
<dbReference type="Gene3D" id="4.10.60.10">
    <property type="entry name" value="Zinc finger, CCHC-type"/>
    <property type="match status" value="1"/>
</dbReference>
<comment type="caution">
    <text evidence="4">The sequence shown here is derived from an EMBL/GenBank/DDBJ whole genome shotgun (WGS) entry which is preliminary data.</text>
</comment>
<organism evidence="4 5">
    <name type="scientific">Tanacetum coccineum</name>
    <dbReference type="NCBI Taxonomy" id="301880"/>
    <lineage>
        <taxon>Eukaryota</taxon>
        <taxon>Viridiplantae</taxon>
        <taxon>Streptophyta</taxon>
        <taxon>Embryophyta</taxon>
        <taxon>Tracheophyta</taxon>
        <taxon>Spermatophyta</taxon>
        <taxon>Magnoliopsida</taxon>
        <taxon>eudicotyledons</taxon>
        <taxon>Gunneridae</taxon>
        <taxon>Pentapetalae</taxon>
        <taxon>asterids</taxon>
        <taxon>campanulids</taxon>
        <taxon>Asterales</taxon>
        <taxon>Asteraceae</taxon>
        <taxon>Asteroideae</taxon>
        <taxon>Anthemideae</taxon>
        <taxon>Anthemidinae</taxon>
        <taxon>Tanacetum</taxon>
    </lineage>
</organism>
<keyword evidence="1" id="KW-0479">Metal-binding</keyword>
<keyword evidence="1" id="KW-0862">Zinc</keyword>
<evidence type="ECO:0000256" key="1">
    <source>
        <dbReference type="PROSITE-ProRule" id="PRU00047"/>
    </source>
</evidence>
<dbReference type="PROSITE" id="PS50158">
    <property type="entry name" value="ZF_CCHC"/>
    <property type="match status" value="1"/>
</dbReference>
<evidence type="ECO:0000313" key="4">
    <source>
        <dbReference type="EMBL" id="GJT62231.1"/>
    </source>
</evidence>
<dbReference type="SUPFAM" id="SSF57756">
    <property type="entry name" value="Retrovirus zinc finger-like domains"/>
    <property type="match status" value="1"/>
</dbReference>
<feature type="region of interest" description="Disordered" evidence="2">
    <location>
        <begin position="403"/>
        <end position="430"/>
    </location>
</feature>
<feature type="domain" description="CCHC-type" evidence="3">
    <location>
        <begin position="438"/>
        <end position="454"/>
    </location>
</feature>
<proteinExistence type="predicted"/>
<reference evidence="4" key="2">
    <citation type="submission" date="2022-01" db="EMBL/GenBank/DDBJ databases">
        <authorList>
            <person name="Yamashiro T."/>
            <person name="Shiraishi A."/>
            <person name="Satake H."/>
            <person name="Nakayama K."/>
        </authorList>
    </citation>
    <scope>NUCLEOTIDE SEQUENCE</scope>
</reference>
<evidence type="ECO:0000256" key="2">
    <source>
        <dbReference type="SAM" id="MobiDB-lite"/>
    </source>
</evidence>
<sequence length="495" mass="57391">ITSIMVNGKDAYELKGKFLDDLHKNAFNGTHGEDAELCRTTESWGVMKLSQQMKKLPILRKLITMMDKKSMKNLFDYETPLCEKFKEFNYLLKIDPDLLTKDIEGFKTYGEYKDDWIYEWNENVPWVHEKPWTDTGVWTEPAPVKHYCKPFNYESGYSEWPTCSWKKDGYYNGRNLPGAYIVGNTLRYQDLESYDALKDSELKDEALRNKAIMEGLIDEDDESSNNERCELFNNHELPVCNIRKFEMIKYSFGDDEEYVAIKEDEYDELTNTSKEAIHAYREIFRMMDEGWMGGLRDSNYDQLYAYLKQYEAHANENKMMLDRFTQHTVDPLALMSNVSHQQYYSQSSTTPPSTYVPPYFADNTQLDSGLSPSDNLIENLTNTLALLTQSYKTVVVQNFQGRQNRRQGNNARSAGATGYRGAPNRVGNANPGQERQVKCYNCNNIGYIARNCTQPKRPQNSEYFKDKMLLMQAQENKVALDEKQLLFIASGQDNA</sequence>
<evidence type="ECO:0000313" key="5">
    <source>
        <dbReference type="Proteomes" id="UP001151760"/>
    </source>
</evidence>
<keyword evidence="5" id="KW-1185">Reference proteome</keyword>
<dbReference type="InterPro" id="IPR036875">
    <property type="entry name" value="Znf_CCHC_sf"/>
</dbReference>
<gene>
    <name evidence="4" type="ORF">Tco_1005764</name>
</gene>
<feature type="compositionally biased region" description="Low complexity" evidence="2">
    <location>
        <begin position="403"/>
        <end position="416"/>
    </location>
</feature>
<protein>
    <submittedName>
        <fullName evidence="4">VIER F-box protein 2</fullName>
    </submittedName>
</protein>
<accession>A0ABQ5FFZ6</accession>
<keyword evidence="1" id="KW-0863">Zinc-finger</keyword>
<dbReference type="InterPro" id="IPR001878">
    <property type="entry name" value="Znf_CCHC"/>
</dbReference>
<dbReference type="EMBL" id="BQNB010017358">
    <property type="protein sequence ID" value="GJT62231.1"/>
    <property type="molecule type" value="Genomic_DNA"/>
</dbReference>
<evidence type="ECO:0000259" key="3">
    <source>
        <dbReference type="PROSITE" id="PS50158"/>
    </source>
</evidence>
<reference evidence="4" key="1">
    <citation type="journal article" date="2022" name="Int. J. Mol. Sci.">
        <title>Draft Genome of Tanacetum Coccineum: Genomic Comparison of Closely Related Tanacetum-Family Plants.</title>
        <authorList>
            <person name="Yamashiro T."/>
            <person name="Shiraishi A."/>
            <person name="Nakayama K."/>
            <person name="Satake H."/>
        </authorList>
    </citation>
    <scope>NUCLEOTIDE SEQUENCE</scope>
</reference>
<dbReference type="Proteomes" id="UP001151760">
    <property type="component" value="Unassembled WGS sequence"/>
</dbReference>
<feature type="non-terminal residue" evidence="4">
    <location>
        <position position="1"/>
    </location>
</feature>